<evidence type="ECO:0008006" key="3">
    <source>
        <dbReference type="Google" id="ProtNLM"/>
    </source>
</evidence>
<protein>
    <recommendedName>
        <fullName evidence="3">PglD N-terminal domain-containing protein</fullName>
    </recommendedName>
</protein>
<keyword evidence="2" id="KW-1185">Reference proteome</keyword>
<dbReference type="EMBL" id="LZZM01000138">
    <property type="protein sequence ID" value="OOM77950.1"/>
    <property type="molecule type" value="Genomic_DNA"/>
</dbReference>
<evidence type="ECO:0000313" key="2">
    <source>
        <dbReference type="Proteomes" id="UP000190890"/>
    </source>
</evidence>
<accession>A0A1S8TJH5</accession>
<dbReference type="Proteomes" id="UP000190890">
    <property type="component" value="Unassembled WGS sequence"/>
</dbReference>
<dbReference type="AlphaFoldDB" id="A0A1S8TJH5"/>
<dbReference type="STRING" id="29367.CLPUN_21230"/>
<dbReference type="RefSeq" id="WP_077847264.1">
    <property type="nucleotide sequence ID" value="NZ_LZZM01000138.1"/>
</dbReference>
<comment type="caution">
    <text evidence="1">The sequence shown here is derived from an EMBL/GenBank/DDBJ whole genome shotgun (WGS) entry which is preliminary data.</text>
</comment>
<dbReference type="PROSITE" id="PS00018">
    <property type="entry name" value="EF_HAND_1"/>
    <property type="match status" value="1"/>
</dbReference>
<dbReference type="Gene3D" id="3.40.50.720">
    <property type="entry name" value="NAD(P)-binding Rossmann-like Domain"/>
    <property type="match status" value="1"/>
</dbReference>
<gene>
    <name evidence="1" type="ORF">CLPUN_21230</name>
</gene>
<name>A0A1S8TJH5_9CLOT</name>
<dbReference type="InterPro" id="IPR018247">
    <property type="entry name" value="EF_Hand_1_Ca_BS"/>
</dbReference>
<reference evidence="1 2" key="1">
    <citation type="submission" date="2016-05" db="EMBL/GenBank/DDBJ databases">
        <title>Microbial solvent formation.</title>
        <authorList>
            <person name="Poehlein A."/>
            <person name="Montoya Solano J.D."/>
            <person name="Flitsch S."/>
            <person name="Krabben P."/>
            <person name="Duerre P."/>
            <person name="Daniel R."/>
        </authorList>
    </citation>
    <scope>NUCLEOTIDE SEQUENCE [LARGE SCALE GENOMIC DNA]</scope>
    <source>
        <strain evidence="1 2">DSM 2619</strain>
    </source>
</reference>
<evidence type="ECO:0000313" key="1">
    <source>
        <dbReference type="EMBL" id="OOM77950.1"/>
    </source>
</evidence>
<dbReference type="OrthoDB" id="5329963at2"/>
<proteinExistence type="predicted"/>
<sequence>MNKEKLIIYGASNYGMKVYLSLQNQYNILFFVDSDTEKQGTVLLDKKICSPKVLSEYKDVNIIIGSSYFEEIFYDLSKMGIKNILKFQDSFCAIPHTEGNSWNDLNENKTINLGEFLKNFEEIKLKTLTFIPGGSGVLDYAFKKL</sequence>
<organism evidence="1 2">
    <name type="scientific">Clostridium puniceum</name>
    <dbReference type="NCBI Taxonomy" id="29367"/>
    <lineage>
        <taxon>Bacteria</taxon>
        <taxon>Bacillati</taxon>
        <taxon>Bacillota</taxon>
        <taxon>Clostridia</taxon>
        <taxon>Eubacteriales</taxon>
        <taxon>Clostridiaceae</taxon>
        <taxon>Clostridium</taxon>
    </lineage>
</organism>